<evidence type="ECO:0000313" key="1">
    <source>
        <dbReference type="EMBL" id="PWN51183.1"/>
    </source>
</evidence>
<keyword evidence="2" id="KW-1185">Reference proteome</keyword>
<name>A0ACD0NZC0_9BASI</name>
<evidence type="ECO:0000313" key="2">
    <source>
        <dbReference type="Proteomes" id="UP000245626"/>
    </source>
</evidence>
<reference evidence="1 2" key="1">
    <citation type="journal article" date="2018" name="Mol. Biol. Evol.">
        <title>Broad Genomic Sampling Reveals a Smut Pathogenic Ancestry of the Fungal Clade Ustilaginomycotina.</title>
        <authorList>
            <person name="Kijpornyongpan T."/>
            <person name="Mondo S.J."/>
            <person name="Barry K."/>
            <person name="Sandor L."/>
            <person name="Lee J."/>
            <person name="Lipzen A."/>
            <person name="Pangilinan J."/>
            <person name="LaButti K."/>
            <person name="Hainaut M."/>
            <person name="Henrissat B."/>
            <person name="Grigoriev I.V."/>
            <person name="Spatafora J.W."/>
            <person name="Aime M.C."/>
        </authorList>
    </citation>
    <scope>NUCLEOTIDE SEQUENCE [LARGE SCALE GENOMIC DNA]</scope>
    <source>
        <strain evidence="1 2">SA 807</strain>
    </source>
</reference>
<protein>
    <submittedName>
        <fullName evidence="1">Uncharacterized protein</fullName>
    </submittedName>
</protein>
<proteinExistence type="predicted"/>
<gene>
    <name evidence="1" type="ORF">IE53DRAFT_386451</name>
</gene>
<organism evidence="1 2">
    <name type="scientific">Violaceomyces palustris</name>
    <dbReference type="NCBI Taxonomy" id="1673888"/>
    <lineage>
        <taxon>Eukaryota</taxon>
        <taxon>Fungi</taxon>
        <taxon>Dikarya</taxon>
        <taxon>Basidiomycota</taxon>
        <taxon>Ustilaginomycotina</taxon>
        <taxon>Ustilaginomycetes</taxon>
        <taxon>Violaceomycetales</taxon>
        <taxon>Violaceomycetaceae</taxon>
        <taxon>Violaceomyces</taxon>
    </lineage>
</organism>
<dbReference type="Proteomes" id="UP000245626">
    <property type="component" value="Unassembled WGS sequence"/>
</dbReference>
<sequence length="316" mass="34951">MNQTPTSTGRRNPIQSFLPNQFSSRRSSTISSSSTNSPSSSQGSNLNRFFPSKDPQSWNRFGNEKSKTYEIPNNNNNVIGNRSKFFGSGADPSNHPSSSSSSSSVIFGSKRESAGSGSESVSKVDVLERPRDRTRYEEVSNSSLAFLFSEIVKYTQDRVSGISDLERRLSLLGYHVGSRLLNLTLHRQEMSNNPKQPKREVRLLPTLIWIHGTFWKSIFGKQADSLERSTEAGRGDEYMISTNNPTFSGSISVPKEMSQLSVEAFTAGIVEAALDGLGFPARVTAHTVPTQEHPNRTTILIKLDKSVMEREESFGS</sequence>
<dbReference type="EMBL" id="KZ819863">
    <property type="protein sequence ID" value="PWN51183.1"/>
    <property type="molecule type" value="Genomic_DNA"/>
</dbReference>
<accession>A0ACD0NZC0</accession>